<dbReference type="InterPro" id="IPR005269">
    <property type="entry name" value="LOG"/>
</dbReference>
<protein>
    <recommendedName>
        <fullName evidence="2">Cytokinin riboside 5'-monophosphate phosphoribohydrolase</fullName>
        <ecNumber evidence="2">3.2.2.n1</ecNumber>
    </recommendedName>
</protein>
<dbReference type="PANTHER" id="PTHR43393:SF2">
    <property type="entry name" value="CYTOKININ RIBOSIDE 5'-MONOPHOSPHATE PHOSPHORIBOHYDROLASE"/>
    <property type="match status" value="1"/>
</dbReference>
<gene>
    <name evidence="3" type="ORF">X474_15345</name>
</gene>
<comment type="catalytic activity">
    <reaction evidence="1">
        <text>AMP + H2O = D-ribose 5-phosphate + adenine</text>
        <dbReference type="Rhea" id="RHEA:20129"/>
        <dbReference type="ChEBI" id="CHEBI:15377"/>
        <dbReference type="ChEBI" id="CHEBI:16708"/>
        <dbReference type="ChEBI" id="CHEBI:78346"/>
        <dbReference type="ChEBI" id="CHEBI:456215"/>
        <dbReference type="EC" id="3.2.2.4"/>
    </reaction>
</comment>
<dbReference type="NCBIfam" id="TIGR00730">
    <property type="entry name" value="Rossman fold protein, TIGR00730 family"/>
    <property type="match status" value="1"/>
</dbReference>
<name>A0A0D2JUD1_9BACT</name>
<dbReference type="InParanoid" id="A0A0D2JUD1"/>
<keyword evidence="2" id="KW-0378">Hydrolase</keyword>
<dbReference type="GO" id="GO:0005829">
    <property type="term" value="C:cytosol"/>
    <property type="evidence" value="ECO:0007669"/>
    <property type="project" value="TreeGrafter"/>
</dbReference>
<dbReference type="EMBL" id="AZAC01000018">
    <property type="protein sequence ID" value="KIX13095.1"/>
    <property type="molecule type" value="Genomic_DNA"/>
</dbReference>
<dbReference type="STRING" id="1429043.X474_15345"/>
<dbReference type="GO" id="GO:0008714">
    <property type="term" value="F:AMP nucleosidase activity"/>
    <property type="evidence" value="ECO:0007669"/>
    <property type="project" value="UniProtKB-EC"/>
</dbReference>
<dbReference type="PANTHER" id="PTHR43393">
    <property type="entry name" value="CYTOKININ RIBOSIDE 5'-MONOPHOSPHATE PHOSPHORIBOHYDROLASE"/>
    <property type="match status" value="1"/>
</dbReference>
<evidence type="ECO:0000256" key="2">
    <source>
        <dbReference type="RuleBase" id="RU363015"/>
    </source>
</evidence>
<evidence type="ECO:0000313" key="4">
    <source>
        <dbReference type="Proteomes" id="UP000032233"/>
    </source>
</evidence>
<dbReference type="AlphaFoldDB" id="A0A0D2JUD1"/>
<dbReference type="Pfam" id="PF03641">
    <property type="entry name" value="Lysine_decarbox"/>
    <property type="match status" value="1"/>
</dbReference>
<dbReference type="Gene3D" id="3.40.50.450">
    <property type="match status" value="1"/>
</dbReference>
<reference evidence="3 4" key="1">
    <citation type="submission" date="2013-11" db="EMBL/GenBank/DDBJ databases">
        <title>Metagenomic analysis of a methanogenic consortium involved in long chain n-alkane degradation.</title>
        <authorList>
            <person name="Davidova I.A."/>
            <person name="Callaghan A.V."/>
            <person name="Wawrik B."/>
            <person name="Pruitt S."/>
            <person name="Marks C."/>
            <person name="Duncan K.E."/>
            <person name="Suflita J.M."/>
        </authorList>
    </citation>
    <scope>NUCLEOTIDE SEQUENCE [LARGE SCALE GENOMIC DNA]</scope>
    <source>
        <strain evidence="3 4">SPR</strain>
    </source>
</reference>
<sequence length="220" mass="24148">MVDKIENQYVIDALNSRESWRMFRILSEFVDGIEQMSGLPPGVSIFGSARVIPGSPEYNQAEQVGKLVSEAGFTVITGGGGGIMEAGNKGAAEAGGHSVGLNIELPFEQSPNPYANVRLNFRYFFVRKVIFVKHSVAYVVMPGGFGTLDELAEALTLIQTHRIKPFPVILMGSDYWGGLVDWFKDKLMGQEKIGPGDLDLIRVMDDPQEVVRAIKQTVIL</sequence>
<dbReference type="SUPFAM" id="SSF102405">
    <property type="entry name" value="MCP/YpsA-like"/>
    <property type="match status" value="1"/>
</dbReference>
<keyword evidence="2" id="KW-0203">Cytokinin biosynthesis</keyword>
<dbReference type="PATRIC" id="fig|1429043.3.peg.3247"/>
<dbReference type="InterPro" id="IPR031100">
    <property type="entry name" value="LOG_fam"/>
</dbReference>
<proteinExistence type="inferred from homology"/>
<dbReference type="Proteomes" id="UP000032233">
    <property type="component" value="Unassembled WGS sequence"/>
</dbReference>
<dbReference type="EC" id="3.2.2.n1" evidence="2"/>
<comment type="similarity">
    <text evidence="2">Belongs to the LOG family.</text>
</comment>
<organism evidence="3 4">
    <name type="scientific">Dethiosulfatarculus sandiegensis</name>
    <dbReference type="NCBI Taxonomy" id="1429043"/>
    <lineage>
        <taxon>Bacteria</taxon>
        <taxon>Pseudomonadati</taxon>
        <taxon>Thermodesulfobacteriota</taxon>
        <taxon>Desulfarculia</taxon>
        <taxon>Desulfarculales</taxon>
        <taxon>Desulfarculaceae</taxon>
        <taxon>Dethiosulfatarculus</taxon>
    </lineage>
</organism>
<evidence type="ECO:0000313" key="3">
    <source>
        <dbReference type="EMBL" id="KIX13095.1"/>
    </source>
</evidence>
<accession>A0A0D2JUD1</accession>
<dbReference type="GO" id="GO:0009691">
    <property type="term" value="P:cytokinin biosynthetic process"/>
    <property type="evidence" value="ECO:0007669"/>
    <property type="project" value="UniProtKB-UniRule"/>
</dbReference>
<keyword evidence="4" id="KW-1185">Reference proteome</keyword>
<dbReference type="InterPro" id="IPR052341">
    <property type="entry name" value="LOG_family_nucleotidases"/>
</dbReference>
<comment type="caution">
    <text evidence="3">The sequence shown here is derived from an EMBL/GenBank/DDBJ whole genome shotgun (WGS) entry which is preliminary data.</text>
</comment>
<evidence type="ECO:0000256" key="1">
    <source>
        <dbReference type="ARBA" id="ARBA00000274"/>
    </source>
</evidence>